<sequence length="51" mass="5690">MCFICGCSIDPAEGSGYVKSYRCLSCEDRFKAAGVVFRCPSCRSKEIERVM</sequence>
<dbReference type="Proteomes" id="UP001220010">
    <property type="component" value="Unassembled WGS sequence"/>
</dbReference>
<proteinExistence type="predicted"/>
<protein>
    <submittedName>
        <fullName evidence="1">Uncharacterized protein</fullName>
    </submittedName>
</protein>
<comment type="caution">
    <text evidence="1">The sequence shown here is derived from an EMBL/GenBank/DDBJ whole genome shotgun (WGS) entry which is preliminary data.</text>
</comment>
<dbReference type="EMBL" id="JARFPK010000055">
    <property type="protein sequence ID" value="MDF0591686.1"/>
    <property type="molecule type" value="Genomic_DNA"/>
</dbReference>
<keyword evidence="2" id="KW-1185">Reference proteome</keyword>
<evidence type="ECO:0000313" key="1">
    <source>
        <dbReference type="EMBL" id="MDF0591686.1"/>
    </source>
</evidence>
<name>A0ABT5XAG3_9EURY</name>
<accession>A0ABT5XAG3</accession>
<evidence type="ECO:0000313" key="2">
    <source>
        <dbReference type="Proteomes" id="UP001220010"/>
    </source>
</evidence>
<organism evidence="1 2">
    <name type="scientific">Candidatus Methanocrinis natronophilus</name>
    <dbReference type="NCBI Taxonomy" id="3033396"/>
    <lineage>
        <taxon>Archaea</taxon>
        <taxon>Methanobacteriati</taxon>
        <taxon>Methanobacteriota</taxon>
        <taxon>Stenosarchaea group</taxon>
        <taxon>Methanomicrobia</taxon>
        <taxon>Methanotrichales</taxon>
        <taxon>Methanotrichaceae</taxon>
        <taxon>Methanocrinis</taxon>
    </lineage>
</organism>
<reference evidence="1 2" key="1">
    <citation type="submission" date="2023-03" db="EMBL/GenBank/DDBJ databases">
        <title>WGS of Methanotrichaceae archaeon Mx.</title>
        <authorList>
            <person name="Sorokin D.Y."/>
            <person name="Merkel A.Y."/>
        </authorList>
    </citation>
    <scope>NUCLEOTIDE SEQUENCE [LARGE SCALE GENOMIC DNA]</scope>
    <source>
        <strain evidence="1 2">Mx</strain>
    </source>
</reference>
<gene>
    <name evidence="1" type="ORF">P0O15_11000</name>
</gene>
<dbReference type="RefSeq" id="WP_316967413.1">
    <property type="nucleotide sequence ID" value="NZ_JARFPK010000055.1"/>
</dbReference>